<evidence type="ECO:0000256" key="10">
    <source>
        <dbReference type="HAMAP-Rule" id="MF_02227"/>
    </source>
</evidence>
<dbReference type="InterPro" id="IPR026019">
    <property type="entry name" value="Ribul_P_3_epim"/>
</dbReference>
<dbReference type="EC" id="5.1.3.1" evidence="7 10"/>
<feature type="binding site" evidence="10">
    <location>
        <begin position="176"/>
        <end position="178"/>
    </location>
    <ligand>
        <name>substrate</name>
    </ligand>
</feature>
<dbReference type="AlphaFoldDB" id="A0A9D1NJM1"/>
<keyword evidence="8 10" id="KW-0479">Metal-binding</keyword>
<comment type="caution">
    <text evidence="10">Lacks conserved residue(s) required for the propagation of feature annotation.</text>
</comment>
<dbReference type="Gene3D" id="3.20.20.70">
    <property type="entry name" value="Aldolase class I"/>
    <property type="match status" value="1"/>
</dbReference>
<dbReference type="PROSITE" id="PS01085">
    <property type="entry name" value="RIBUL_P_3_EPIMER_1"/>
    <property type="match status" value="1"/>
</dbReference>
<evidence type="ECO:0000256" key="5">
    <source>
        <dbReference type="ARBA" id="ARBA00001954"/>
    </source>
</evidence>
<feature type="binding site" evidence="10 14">
    <location>
        <position position="8"/>
    </location>
    <ligand>
        <name>substrate</name>
    </ligand>
</feature>
<dbReference type="FunFam" id="3.20.20.70:FF:000004">
    <property type="entry name" value="Ribulose-phosphate 3-epimerase"/>
    <property type="match status" value="1"/>
</dbReference>
<accession>A0A9D1NJM1</accession>
<comment type="function">
    <text evidence="10">Catalyzes the reversible epimerization of D-ribulose 5-phosphate to D-xylulose 5-phosphate.</text>
</comment>
<comment type="cofactor">
    <cofactor evidence="2">
        <name>Mn(2+)</name>
        <dbReference type="ChEBI" id="CHEBI:29035"/>
    </cofactor>
</comment>
<evidence type="ECO:0000256" key="3">
    <source>
        <dbReference type="ARBA" id="ARBA00001941"/>
    </source>
</evidence>
<dbReference type="Proteomes" id="UP000886812">
    <property type="component" value="Unassembled WGS sequence"/>
</dbReference>
<comment type="catalytic activity">
    <reaction evidence="1 10 11">
        <text>D-ribulose 5-phosphate = D-xylulose 5-phosphate</text>
        <dbReference type="Rhea" id="RHEA:13677"/>
        <dbReference type="ChEBI" id="CHEBI:57737"/>
        <dbReference type="ChEBI" id="CHEBI:58121"/>
        <dbReference type="EC" id="5.1.3.1"/>
    </reaction>
</comment>
<dbReference type="InterPro" id="IPR000056">
    <property type="entry name" value="Ribul_P_3_epim-like"/>
</dbReference>
<keyword evidence="13" id="KW-0170">Cobalt</keyword>
<evidence type="ECO:0000313" key="16">
    <source>
        <dbReference type="Proteomes" id="UP000886812"/>
    </source>
</evidence>
<evidence type="ECO:0000256" key="8">
    <source>
        <dbReference type="ARBA" id="ARBA00022723"/>
    </source>
</evidence>
<feature type="binding site" evidence="14">
    <location>
        <begin position="198"/>
        <end position="199"/>
    </location>
    <ligand>
        <name>substrate</name>
    </ligand>
</feature>
<feature type="binding site" evidence="10 14">
    <location>
        <begin position="143"/>
        <end position="146"/>
    </location>
    <ligand>
        <name>substrate</name>
    </ligand>
</feature>
<comment type="cofactor">
    <cofactor evidence="5">
        <name>Fe(2+)</name>
        <dbReference type="ChEBI" id="CHEBI:29033"/>
    </cofactor>
</comment>
<dbReference type="CDD" id="cd00429">
    <property type="entry name" value="RPE"/>
    <property type="match status" value="1"/>
</dbReference>
<evidence type="ECO:0000256" key="6">
    <source>
        <dbReference type="ARBA" id="ARBA00009541"/>
    </source>
</evidence>
<proteinExistence type="inferred from homology"/>
<keyword evidence="13" id="KW-0464">Manganese</keyword>
<protein>
    <recommendedName>
        <fullName evidence="7 10">Ribulose-phosphate 3-epimerase</fullName>
        <ecNumber evidence="7 10">5.1.3.1</ecNumber>
    </recommendedName>
</protein>
<keyword evidence="10 11" id="KW-0119">Carbohydrate metabolism</keyword>
<keyword evidence="9 10" id="KW-0413">Isomerase</keyword>
<evidence type="ECO:0000256" key="4">
    <source>
        <dbReference type="ARBA" id="ARBA00001947"/>
    </source>
</evidence>
<evidence type="ECO:0000256" key="14">
    <source>
        <dbReference type="PIRSR" id="PIRSR001461-3"/>
    </source>
</evidence>
<feature type="binding site" evidence="10 13">
    <location>
        <position position="176"/>
    </location>
    <ligand>
        <name>a divalent metal cation</name>
        <dbReference type="ChEBI" id="CHEBI:60240"/>
    </ligand>
</feature>
<dbReference type="NCBIfam" id="TIGR01163">
    <property type="entry name" value="rpe"/>
    <property type="match status" value="1"/>
</dbReference>
<comment type="cofactor">
    <cofactor evidence="10 13">
        <name>a divalent metal cation</name>
        <dbReference type="ChEBI" id="CHEBI:60240"/>
    </cofactor>
    <text evidence="10 13">Binds 1 divalent metal cation per subunit.</text>
</comment>
<comment type="caution">
    <text evidence="15">The sequence shown here is derived from an EMBL/GenBank/DDBJ whole genome shotgun (WGS) entry which is preliminary data.</text>
</comment>
<feature type="binding site" evidence="10 13">
    <location>
        <position position="33"/>
    </location>
    <ligand>
        <name>a divalent metal cation</name>
        <dbReference type="ChEBI" id="CHEBI:60240"/>
    </ligand>
</feature>
<feature type="binding site" evidence="14">
    <location>
        <position position="178"/>
    </location>
    <ligand>
        <name>substrate</name>
    </ligand>
</feature>
<feature type="active site" description="Proton acceptor" evidence="10 12">
    <location>
        <position position="35"/>
    </location>
</feature>
<reference evidence="15" key="1">
    <citation type="submission" date="2020-10" db="EMBL/GenBank/DDBJ databases">
        <authorList>
            <person name="Gilroy R."/>
        </authorList>
    </citation>
    <scope>NUCLEOTIDE SEQUENCE</scope>
    <source>
        <strain evidence="15">10669</strain>
    </source>
</reference>
<evidence type="ECO:0000256" key="7">
    <source>
        <dbReference type="ARBA" id="ARBA00013188"/>
    </source>
</evidence>
<dbReference type="GO" id="GO:0005737">
    <property type="term" value="C:cytoplasm"/>
    <property type="evidence" value="ECO:0007669"/>
    <property type="project" value="UniProtKB-ARBA"/>
</dbReference>
<dbReference type="NCBIfam" id="NF004076">
    <property type="entry name" value="PRK05581.1-4"/>
    <property type="match status" value="1"/>
</dbReference>
<dbReference type="PROSITE" id="PS01086">
    <property type="entry name" value="RIBUL_P_3_EPIMER_2"/>
    <property type="match status" value="1"/>
</dbReference>
<dbReference type="GO" id="GO:0019323">
    <property type="term" value="P:pentose catabolic process"/>
    <property type="evidence" value="ECO:0007669"/>
    <property type="project" value="UniProtKB-UniRule"/>
</dbReference>
<evidence type="ECO:0000313" key="15">
    <source>
        <dbReference type="EMBL" id="HIV04333.1"/>
    </source>
</evidence>
<feature type="binding site" evidence="10 14">
    <location>
        <position position="67"/>
    </location>
    <ligand>
        <name>substrate</name>
    </ligand>
</feature>
<dbReference type="GO" id="GO:0046872">
    <property type="term" value="F:metal ion binding"/>
    <property type="evidence" value="ECO:0007669"/>
    <property type="project" value="UniProtKB-UniRule"/>
</dbReference>
<keyword evidence="13" id="KW-0862">Zinc</keyword>
<organism evidence="15 16">
    <name type="scientific">Candidatus Spyradosoma merdigallinarum</name>
    <dbReference type="NCBI Taxonomy" id="2840950"/>
    <lineage>
        <taxon>Bacteria</taxon>
        <taxon>Pseudomonadati</taxon>
        <taxon>Verrucomicrobiota</taxon>
        <taxon>Opitutia</taxon>
        <taxon>Opitutia incertae sedis</taxon>
        <taxon>Candidatus Spyradosoma</taxon>
    </lineage>
</organism>
<dbReference type="PIRSF" id="PIRSF001461">
    <property type="entry name" value="RPE"/>
    <property type="match status" value="1"/>
</dbReference>
<dbReference type="SUPFAM" id="SSF51366">
    <property type="entry name" value="Ribulose-phoshate binding barrel"/>
    <property type="match status" value="1"/>
</dbReference>
<dbReference type="GO" id="GO:0004750">
    <property type="term" value="F:D-ribulose-phosphate 3-epimerase activity"/>
    <property type="evidence" value="ECO:0007669"/>
    <property type="project" value="UniProtKB-UniRule"/>
</dbReference>
<comment type="similarity">
    <text evidence="6 10 11">Belongs to the ribulose-phosphate 3-epimerase family.</text>
</comment>
<evidence type="ECO:0000256" key="11">
    <source>
        <dbReference type="PIRNR" id="PIRNR001461"/>
    </source>
</evidence>
<comment type="cofactor">
    <cofactor evidence="4">
        <name>Zn(2+)</name>
        <dbReference type="ChEBI" id="CHEBI:29105"/>
    </cofactor>
</comment>
<dbReference type="GO" id="GO:0006098">
    <property type="term" value="P:pentose-phosphate shunt"/>
    <property type="evidence" value="ECO:0007669"/>
    <property type="project" value="UniProtKB-UniRule"/>
</dbReference>
<evidence type="ECO:0000256" key="13">
    <source>
        <dbReference type="PIRSR" id="PIRSR001461-2"/>
    </source>
</evidence>
<dbReference type="Pfam" id="PF00834">
    <property type="entry name" value="Ribul_P_3_epim"/>
    <property type="match status" value="1"/>
</dbReference>
<evidence type="ECO:0000256" key="1">
    <source>
        <dbReference type="ARBA" id="ARBA00001782"/>
    </source>
</evidence>
<evidence type="ECO:0000256" key="2">
    <source>
        <dbReference type="ARBA" id="ARBA00001936"/>
    </source>
</evidence>
<dbReference type="HAMAP" id="MF_02227">
    <property type="entry name" value="RPE"/>
    <property type="match status" value="1"/>
</dbReference>
<name>A0A9D1NJM1_9BACT</name>
<evidence type="ECO:0000256" key="9">
    <source>
        <dbReference type="ARBA" id="ARBA00023235"/>
    </source>
</evidence>
<comment type="cofactor">
    <cofactor evidence="3">
        <name>Co(2+)</name>
        <dbReference type="ChEBI" id="CHEBI:48828"/>
    </cofactor>
</comment>
<feature type="binding site" evidence="10 13">
    <location>
        <position position="35"/>
    </location>
    <ligand>
        <name>a divalent metal cation</name>
        <dbReference type="ChEBI" id="CHEBI:60240"/>
    </ligand>
</feature>
<reference evidence="15" key="2">
    <citation type="journal article" date="2021" name="PeerJ">
        <title>Extensive microbial diversity within the chicken gut microbiome revealed by metagenomics and culture.</title>
        <authorList>
            <person name="Gilroy R."/>
            <person name="Ravi A."/>
            <person name="Getino M."/>
            <person name="Pursley I."/>
            <person name="Horton D.L."/>
            <person name="Alikhan N.F."/>
            <person name="Baker D."/>
            <person name="Gharbi K."/>
            <person name="Hall N."/>
            <person name="Watson M."/>
            <person name="Adriaenssens E.M."/>
            <person name="Foster-Nyarko E."/>
            <person name="Jarju S."/>
            <person name="Secka A."/>
            <person name="Antonio M."/>
            <person name="Oren A."/>
            <person name="Chaudhuri R.R."/>
            <person name="La Ragione R."/>
            <person name="Hildebrand F."/>
            <person name="Pallen M.J."/>
        </authorList>
    </citation>
    <scope>NUCLEOTIDE SEQUENCE</scope>
    <source>
        <strain evidence="15">10669</strain>
    </source>
</reference>
<sequence>MKKILSPSILAADHAALGEGLNVVRECGLTWLHLDIMDGNFVPNISFGPGVVKALRSRDDSLFFDTHLMLARPDAYVEKFAEAGADLITVHVEPDYPKAETLRRIRALGKQAGISLNPDTPAEALLPFLDEVDLVLVMSVFPGFGGQKFIADVLPKIETLARLRRERGGNWRIEVDGGVDETTAPRCLAAGADTLVAGTAFFNAPDKARFIRVCRGEV</sequence>
<dbReference type="EMBL" id="DVOG01000112">
    <property type="protein sequence ID" value="HIV04333.1"/>
    <property type="molecule type" value="Genomic_DNA"/>
</dbReference>
<dbReference type="InterPro" id="IPR011060">
    <property type="entry name" value="RibuloseP-bd_barrel"/>
</dbReference>
<dbReference type="PANTHER" id="PTHR11749">
    <property type="entry name" value="RIBULOSE-5-PHOSPHATE-3-EPIMERASE"/>
    <property type="match status" value="1"/>
</dbReference>
<evidence type="ECO:0000256" key="12">
    <source>
        <dbReference type="PIRSR" id="PIRSR001461-1"/>
    </source>
</evidence>
<feature type="active site" description="Proton donor" evidence="10 12">
    <location>
        <position position="176"/>
    </location>
</feature>
<comment type="pathway">
    <text evidence="10">Carbohydrate degradation.</text>
</comment>
<gene>
    <name evidence="10 15" type="primary">rpe</name>
    <name evidence="15" type="ORF">IAC75_04180</name>
</gene>
<dbReference type="InterPro" id="IPR013785">
    <property type="entry name" value="Aldolase_TIM"/>
</dbReference>
<feature type="binding site" evidence="10 13">
    <location>
        <position position="67"/>
    </location>
    <ligand>
        <name>a divalent metal cation</name>
        <dbReference type="ChEBI" id="CHEBI:60240"/>
    </ligand>
</feature>